<accession>A0ABD0YI72</accession>
<dbReference type="PANTHER" id="PTHR17695">
    <property type="entry name" value="SMALL SUBUNIT PROCESSOME COMPONENT 20 HOMOLOG"/>
    <property type="match status" value="1"/>
</dbReference>
<dbReference type="EMBL" id="JBFDAA010000007">
    <property type="protein sequence ID" value="KAL1130996.1"/>
    <property type="molecule type" value="Genomic_DNA"/>
</dbReference>
<protein>
    <submittedName>
        <fullName evidence="1">Uncharacterized protein</fullName>
    </submittedName>
</protein>
<dbReference type="AlphaFoldDB" id="A0ABD0YI72"/>
<evidence type="ECO:0000313" key="1">
    <source>
        <dbReference type="EMBL" id="KAL1130996.1"/>
    </source>
</evidence>
<proteinExistence type="predicted"/>
<feature type="non-terminal residue" evidence="1">
    <location>
        <position position="1"/>
    </location>
</feature>
<dbReference type="Proteomes" id="UP001558652">
    <property type="component" value="Unassembled WGS sequence"/>
</dbReference>
<name>A0ABD0YI72_9HEMI</name>
<reference evidence="1 2" key="1">
    <citation type="submission" date="2024-07" db="EMBL/GenBank/DDBJ databases">
        <title>Chromosome-level genome assembly of the water stick insect Ranatra chinensis (Heteroptera: Nepidae).</title>
        <authorList>
            <person name="Liu X."/>
        </authorList>
    </citation>
    <scope>NUCLEOTIDE SEQUENCE [LARGE SCALE GENOMIC DNA]</scope>
    <source>
        <strain evidence="1">Cailab_2021Rc</strain>
        <tissue evidence="1">Muscle</tissue>
    </source>
</reference>
<dbReference type="InterPro" id="IPR016024">
    <property type="entry name" value="ARM-type_fold"/>
</dbReference>
<keyword evidence="2" id="KW-1185">Reference proteome</keyword>
<comment type="caution">
    <text evidence="1">The sequence shown here is derived from an EMBL/GenBank/DDBJ whole genome shotgun (WGS) entry which is preliminary data.</text>
</comment>
<organism evidence="1 2">
    <name type="scientific">Ranatra chinensis</name>
    <dbReference type="NCBI Taxonomy" id="642074"/>
    <lineage>
        <taxon>Eukaryota</taxon>
        <taxon>Metazoa</taxon>
        <taxon>Ecdysozoa</taxon>
        <taxon>Arthropoda</taxon>
        <taxon>Hexapoda</taxon>
        <taxon>Insecta</taxon>
        <taxon>Pterygota</taxon>
        <taxon>Neoptera</taxon>
        <taxon>Paraneoptera</taxon>
        <taxon>Hemiptera</taxon>
        <taxon>Heteroptera</taxon>
        <taxon>Panheteroptera</taxon>
        <taxon>Nepomorpha</taxon>
        <taxon>Nepidae</taxon>
        <taxon>Ranatrinae</taxon>
        <taxon>Ranatra</taxon>
    </lineage>
</organism>
<dbReference type="PANTHER" id="PTHR17695:SF11">
    <property type="entry name" value="SMALL SUBUNIT PROCESSOME COMPONENT 20 HOMOLOG"/>
    <property type="match status" value="1"/>
</dbReference>
<dbReference type="Gene3D" id="1.25.10.10">
    <property type="entry name" value="Leucine-rich Repeat Variant"/>
    <property type="match status" value="1"/>
</dbReference>
<evidence type="ECO:0000313" key="2">
    <source>
        <dbReference type="Proteomes" id="UP001558652"/>
    </source>
</evidence>
<dbReference type="InterPro" id="IPR011989">
    <property type="entry name" value="ARM-like"/>
</dbReference>
<gene>
    <name evidence="1" type="ORF">AAG570_012235</name>
</gene>
<dbReference type="SUPFAM" id="SSF48371">
    <property type="entry name" value="ARM repeat"/>
    <property type="match status" value="1"/>
</dbReference>
<dbReference type="InterPro" id="IPR052575">
    <property type="entry name" value="SSU_processome_comp_20"/>
</dbReference>
<sequence length="705" mass="81221">FFQFQPFSERISNINVDVFHRVKHAFEEETEEDTYLYQALEKWALLNCSEPFEELQREITSDVKILPQVLALKDHLVKVLLNHLAAKNPLSLQAALELTVALVKDLRNEFYPHYEAFLSQLISLLDTKNTEQLEWTFECLAYLFKFLWRQLVKNLPTVFEALLPLFSTTKPFYINNFAAESFSFVARKVKDQSKFIKLILKSLKKFPDGVNGCGRLLYEIVRGVPGQFHSCAEGTFNALLNSLGDCSLEHSLLYDVLANAVSHVVKGIKPNHSGLFWKIFQALSYLKEDMLILFISAILNYVSFEGLVLPCLLEFCMSQPPVNMLPLLTELIICKVPAAQTAHDLIQWSPYSLDLRTFKKNDPATFSQALVEMLSTNSIEDCINNHDRTMCILIVLPHLLPINKDLAFEKIKNIILLVCKEIKVEGSQLVSETSYLLCRAIESAIYLKPDSLANLIEPGMVISSLLSYITVPKYIGALRALNFYISSDEFNSVSPYIDSINDALMANLLSPYHKVRLLTTHILYEFEKVNIKANKRMLEVLENCWRAESIQASLDEYREKIKYMQKLVCNETFSSAIAKNEIDPHIPLRYLLGVLFVNFKLIWEPVIELISSYAHNLNHTQFWAIFGPQLIAVSHHIRNHVVEVKLTNHSEYDFLNKLLQNLNELDDKPDHVNYRILLWNCMEKFPEVCELKNRDISNEFLKFME</sequence>